<dbReference type="CDD" id="cd01647">
    <property type="entry name" value="RT_LTR"/>
    <property type="match status" value="1"/>
</dbReference>
<dbReference type="InterPro" id="IPR041577">
    <property type="entry name" value="RT_RNaseH_2"/>
</dbReference>
<dbReference type="EC" id="3.1.26.4" evidence="2"/>
<dbReference type="Pfam" id="PF17919">
    <property type="entry name" value="RT_RNaseH_2"/>
    <property type="match status" value="1"/>
</dbReference>
<evidence type="ECO:0000256" key="8">
    <source>
        <dbReference type="ARBA" id="ARBA00022801"/>
    </source>
</evidence>
<evidence type="ECO:0000259" key="12">
    <source>
        <dbReference type="PROSITE" id="PS50878"/>
    </source>
</evidence>
<keyword evidence="9" id="KW-0695">RNA-directed DNA polymerase</keyword>
<evidence type="ECO:0000256" key="7">
    <source>
        <dbReference type="ARBA" id="ARBA00022759"/>
    </source>
</evidence>
<dbReference type="GO" id="GO:0006508">
    <property type="term" value="P:proteolysis"/>
    <property type="evidence" value="ECO:0007669"/>
    <property type="project" value="UniProtKB-KW"/>
</dbReference>
<dbReference type="Gene3D" id="2.40.70.10">
    <property type="entry name" value="Acid Proteases"/>
    <property type="match status" value="1"/>
</dbReference>
<dbReference type="InterPro" id="IPR012337">
    <property type="entry name" value="RNaseH-like_sf"/>
</dbReference>
<dbReference type="GO" id="GO:0003964">
    <property type="term" value="F:RNA-directed DNA polymerase activity"/>
    <property type="evidence" value="ECO:0007669"/>
    <property type="project" value="UniProtKB-KW"/>
</dbReference>
<dbReference type="GO" id="GO:0015074">
    <property type="term" value="P:DNA integration"/>
    <property type="evidence" value="ECO:0007669"/>
    <property type="project" value="InterPro"/>
</dbReference>
<evidence type="ECO:0000256" key="9">
    <source>
        <dbReference type="ARBA" id="ARBA00022918"/>
    </source>
</evidence>
<evidence type="ECO:0000313" key="15">
    <source>
        <dbReference type="Proteomes" id="UP000694700"/>
    </source>
</evidence>
<evidence type="ECO:0000256" key="5">
    <source>
        <dbReference type="ARBA" id="ARBA00022695"/>
    </source>
</evidence>
<dbReference type="PANTHER" id="PTHR37984">
    <property type="entry name" value="PROTEIN CBG26694"/>
    <property type="match status" value="1"/>
</dbReference>
<evidence type="ECO:0000256" key="2">
    <source>
        <dbReference type="ARBA" id="ARBA00012180"/>
    </source>
</evidence>
<dbReference type="Gene3D" id="1.10.340.70">
    <property type="match status" value="1"/>
</dbReference>
<keyword evidence="7" id="KW-0255">Endonuclease</keyword>
<dbReference type="Proteomes" id="UP000694700">
    <property type="component" value="Unplaced"/>
</dbReference>
<keyword evidence="8" id="KW-0378">Hydrolase</keyword>
<dbReference type="PANTHER" id="PTHR37984:SF5">
    <property type="entry name" value="PROTEIN NYNRIN-LIKE"/>
    <property type="match status" value="1"/>
</dbReference>
<evidence type="ECO:0000259" key="13">
    <source>
        <dbReference type="PROSITE" id="PS50994"/>
    </source>
</evidence>
<keyword evidence="10" id="KW-0511">Multifunctional enzyme</keyword>
<dbReference type="Gene3D" id="3.30.70.270">
    <property type="match status" value="2"/>
</dbReference>
<dbReference type="Ensembl" id="ENSCCRT00015029559.1">
    <property type="protein sequence ID" value="ENSCCRP00015028547.1"/>
    <property type="gene ID" value="ENSCCRG00015012039.1"/>
</dbReference>
<evidence type="ECO:0000256" key="4">
    <source>
        <dbReference type="ARBA" id="ARBA00022679"/>
    </source>
</evidence>
<dbReference type="Pfam" id="PF17921">
    <property type="entry name" value="Integrase_H2C2"/>
    <property type="match status" value="1"/>
</dbReference>
<evidence type="ECO:0000256" key="11">
    <source>
        <dbReference type="ARBA" id="ARBA00039658"/>
    </source>
</evidence>
<dbReference type="GO" id="GO:0008233">
    <property type="term" value="F:peptidase activity"/>
    <property type="evidence" value="ECO:0007669"/>
    <property type="project" value="UniProtKB-KW"/>
</dbReference>
<keyword evidence="6" id="KW-0540">Nuclease</keyword>
<dbReference type="InterPro" id="IPR041588">
    <property type="entry name" value="Integrase_H2C2"/>
</dbReference>
<dbReference type="CDD" id="cd09274">
    <property type="entry name" value="RNase_HI_RT_Ty3"/>
    <property type="match status" value="1"/>
</dbReference>
<feature type="domain" description="Integrase catalytic" evidence="13">
    <location>
        <begin position="940"/>
        <end position="1098"/>
    </location>
</feature>
<dbReference type="InterPro" id="IPR021109">
    <property type="entry name" value="Peptidase_aspartic_dom_sf"/>
</dbReference>
<dbReference type="Gene3D" id="3.30.420.10">
    <property type="entry name" value="Ribonuclease H-like superfamily/Ribonuclease H"/>
    <property type="match status" value="1"/>
</dbReference>
<reference evidence="14" key="1">
    <citation type="submission" date="2025-08" db="UniProtKB">
        <authorList>
            <consortium name="Ensembl"/>
        </authorList>
    </citation>
    <scope>IDENTIFICATION</scope>
</reference>
<dbReference type="FunFam" id="1.10.340.70:FF:000001">
    <property type="entry name" value="Retrovirus-related Pol polyprotein from transposon gypsy-like Protein"/>
    <property type="match status" value="1"/>
</dbReference>
<dbReference type="InterPro" id="IPR001584">
    <property type="entry name" value="Integrase_cat-core"/>
</dbReference>
<dbReference type="PROSITE" id="PS50878">
    <property type="entry name" value="RT_POL"/>
    <property type="match status" value="1"/>
</dbReference>
<dbReference type="SUPFAM" id="SSF50630">
    <property type="entry name" value="Acid proteases"/>
    <property type="match status" value="1"/>
</dbReference>
<name>A0A8C1TWV1_CYPCA</name>
<sequence length="1377" mass="153091">MASCPHLMVCMGGVQVPCLIDTGSMVSTVTESCFLERFAPWGQDRLRACQWLQLRAANGSLIPYVGYIELDVELCGQTIAGCGVLVVRDPPDGTGAQVPGILGMNVLRRCYQELFGQHGTALFEAPSVSGASKPVFQALQHCRQRSDVPTGSQIGRVRMRGPNACRVPGGAIKLVAATCSGHFAGETVLFEPPENGLPAGLLASSALMRVNQGTVYVPVINVGKTDVMLFRNVILGTLSSVFIVSLPHGVSEVKSVSASINLQIPTVRPSVQEQIKSLDLSVLTETEQEQVRSLLLKFHTVFSAHEGDLGCTRLLSHDIPLTDSVPVRQRYRRIPPSEYDVVKTHINQLLEADIVRESCSPYASPIVLVKKKDGTLRMCVDYRQLNAKTRKDAFPLPRIEETLDSLTGARWFSTMDLASGYNQVPVTEGDKHKTAFCTPFGLFEWNRMPFGLCNAPSTFQRLMERLFGDQQCQSLLLYLDDIVVFSSSVTQHLERLEVVLSRLEREGLKAKLTKCAFFKQEVSYLGHVISDKGVSTDPSKVEAVRRWQRPTGVTELRSFLGFASYYRRFVEGFAKLASPLHRLVAEFAGRKPRARAESCFGAAWTEQCQDSFEELKNRLTSAPILAYADFSLPFILEVDASHGGLGAVLSQEQGGKVRPIAYASRSLRPTERNMSNYSSMKLEFLALKWAMTEKFREYLLGQRCVVFTDNNPLSHLSTAKLGATEQRWAAQLASFDFELKYRSGRSNQNADALSRQGPASQGELEQLLPGTALPAMVRQAGVAGVVSQAAVTVFPGLTVDMQSLQREDPVIGEALRFWRRGVPPTAVERRLLCRAVVNLLRQWRRLCEQDGVLFRRIFRSDGGEEVFQVVLPSSLRPEVLMLLHQEHGHQGVERTTELVQQRCYWPGLTADVAQWCRECERCQVAKDNQLCPSSFMGHLLASRPNEILAIDFTVLEPTRSGLENDDHYCLQKCFMWYRHATRDQRAETVSQVLVIEWFYKFGVPSRIHSDQGRNFESSLVQQLCALYRVEKSRTTPYHPAGNGQCERFNRTLHNLLRALPVSRKMDWASCLPQVLFCYNTTPHQTTGETPYFLMFGQEPRLPVDFLLGRVQEVGVGSVHEWVREHQAKLQVAFEGARGRLEAAAGRRKANYDAHVREAPLGEGQLVYVREYGRRGRHKIQDLWSPVVHQVVKAPKEGGAVYTVAPVGELGKTRCVHRSALKARIQKDGPVPAMVNPPVLEEEVPPAEDPSEEVDLLMLVPATSPVSQGPVPQVLVSLDLSIPQRVLVESDGEAPVDRSHEPPDFISGLLHEPARLLDDQSGEAGVPVRRTGRTTAGYHSNVHRLPRAVARDAGAATVHSPTSSGISIWFRPWDVGQD</sequence>
<comment type="similarity">
    <text evidence="1">Belongs to the beta type-B retroviral polymerase family. HERV class-II K(HML-2) pol subfamily.</text>
</comment>
<dbReference type="SUPFAM" id="SSF56672">
    <property type="entry name" value="DNA/RNA polymerases"/>
    <property type="match status" value="1"/>
</dbReference>
<dbReference type="PROSITE" id="PS50994">
    <property type="entry name" value="INTEGRASE"/>
    <property type="match status" value="1"/>
</dbReference>
<dbReference type="FunFam" id="3.10.10.10:FF:000007">
    <property type="entry name" value="Retrovirus-related Pol polyprotein from transposon 17.6-like Protein"/>
    <property type="match status" value="1"/>
</dbReference>
<dbReference type="InterPro" id="IPR000477">
    <property type="entry name" value="RT_dom"/>
</dbReference>
<dbReference type="InterPro" id="IPR043128">
    <property type="entry name" value="Rev_trsase/Diguanyl_cyclase"/>
</dbReference>
<evidence type="ECO:0000256" key="3">
    <source>
        <dbReference type="ARBA" id="ARBA00022670"/>
    </source>
</evidence>
<keyword evidence="3" id="KW-0645">Protease</keyword>
<keyword evidence="4" id="KW-0808">Transferase</keyword>
<dbReference type="Gene3D" id="3.10.10.10">
    <property type="entry name" value="HIV Type 1 Reverse Transcriptase, subunit A, domain 1"/>
    <property type="match status" value="1"/>
</dbReference>
<dbReference type="FunFam" id="3.30.70.270:FF:000020">
    <property type="entry name" value="Transposon Tf2-6 polyprotein-like Protein"/>
    <property type="match status" value="1"/>
</dbReference>
<organism evidence="14 15">
    <name type="scientific">Cyprinus carpio</name>
    <name type="common">Common carp</name>
    <dbReference type="NCBI Taxonomy" id="7962"/>
    <lineage>
        <taxon>Eukaryota</taxon>
        <taxon>Metazoa</taxon>
        <taxon>Chordata</taxon>
        <taxon>Craniata</taxon>
        <taxon>Vertebrata</taxon>
        <taxon>Euteleostomi</taxon>
        <taxon>Actinopterygii</taxon>
        <taxon>Neopterygii</taxon>
        <taxon>Teleostei</taxon>
        <taxon>Ostariophysi</taxon>
        <taxon>Cypriniformes</taxon>
        <taxon>Cyprinidae</taxon>
        <taxon>Cyprininae</taxon>
        <taxon>Cyprinus</taxon>
    </lineage>
</organism>
<dbReference type="InterPro" id="IPR036397">
    <property type="entry name" value="RNaseH_sf"/>
</dbReference>
<dbReference type="FunFam" id="3.30.420.10:FF:000032">
    <property type="entry name" value="Retrovirus-related Pol polyprotein from transposon 297-like Protein"/>
    <property type="match status" value="1"/>
</dbReference>
<dbReference type="GO" id="GO:0003676">
    <property type="term" value="F:nucleic acid binding"/>
    <property type="evidence" value="ECO:0007669"/>
    <property type="project" value="InterPro"/>
</dbReference>
<dbReference type="InterPro" id="IPR050951">
    <property type="entry name" value="Retrovirus_Pol_polyprotein"/>
</dbReference>
<evidence type="ECO:0000313" key="14">
    <source>
        <dbReference type="Ensembl" id="ENSCCRP00015028547.1"/>
    </source>
</evidence>
<keyword evidence="5" id="KW-0548">Nucleotidyltransferase</keyword>
<evidence type="ECO:0000256" key="6">
    <source>
        <dbReference type="ARBA" id="ARBA00022722"/>
    </source>
</evidence>
<protein>
    <recommendedName>
        <fullName evidence="11">Gypsy retrotransposon integrase-like protein 1</fullName>
        <ecNumber evidence="2">3.1.26.4</ecNumber>
    </recommendedName>
</protein>
<evidence type="ECO:0000256" key="1">
    <source>
        <dbReference type="ARBA" id="ARBA00010879"/>
    </source>
</evidence>
<dbReference type="GO" id="GO:0004523">
    <property type="term" value="F:RNA-DNA hybrid ribonuclease activity"/>
    <property type="evidence" value="ECO:0007669"/>
    <property type="project" value="UniProtKB-EC"/>
</dbReference>
<feature type="domain" description="Reverse transcriptase" evidence="12">
    <location>
        <begin position="350"/>
        <end position="529"/>
    </location>
</feature>
<dbReference type="Gene3D" id="3.10.20.370">
    <property type="match status" value="1"/>
</dbReference>
<proteinExistence type="inferred from homology"/>
<dbReference type="Pfam" id="PF00078">
    <property type="entry name" value="RVT_1"/>
    <property type="match status" value="1"/>
</dbReference>
<dbReference type="InterPro" id="IPR043502">
    <property type="entry name" value="DNA/RNA_pol_sf"/>
</dbReference>
<dbReference type="SUPFAM" id="SSF53098">
    <property type="entry name" value="Ribonuclease H-like"/>
    <property type="match status" value="1"/>
</dbReference>
<dbReference type="FunFam" id="3.10.20.370:FF:000001">
    <property type="entry name" value="Retrovirus-related Pol polyprotein from transposon 17.6-like protein"/>
    <property type="match status" value="1"/>
</dbReference>
<evidence type="ECO:0000256" key="10">
    <source>
        <dbReference type="ARBA" id="ARBA00023268"/>
    </source>
</evidence>
<accession>A0A8C1TWV1</accession>